<dbReference type="GO" id="GO:0009966">
    <property type="term" value="P:regulation of signal transduction"/>
    <property type="evidence" value="ECO:0007669"/>
    <property type="project" value="UniProtKB-ARBA"/>
</dbReference>
<evidence type="ECO:0000256" key="4">
    <source>
        <dbReference type="ARBA" id="ARBA00022499"/>
    </source>
</evidence>
<dbReference type="PANTHER" id="PTHR45700:SF2">
    <property type="entry name" value="UBIQUITIN-PROTEIN LIGASE E3C"/>
    <property type="match status" value="1"/>
</dbReference>
<evidence type="ECO:0000256" key="11">
    <source>
        <dbReference type="ARBA" id="ARBA00077269"/>
    </source>
</evidence>
<accession>A0A8D8RDQ9</accession>
<evidence type="ECO:0000256" key="3">
    <source>
        <dbReference type="ARBA" id="ARBA00012485"/>
    </source>
</evidence>
<dbReference type="EMBL" id="HBUF01156730">
    <property type="protein sequence ID" value="CAG6649284.1"/>
    <property type="molecule type" value="Transcribed_RNA"/>
</dbReference>
<sequence>MSSFFEGQYRRTPEQNLSGVNYTESREQFLHRAHLERQKREDNRRRFLCSIKIQSFVRSYLVRKRIKQKEREEFAQILSANKNSVTLDTLNILTRKLLFFYHPETDHNYLISVSKLLLDKQFKATIVELTFYGPPTNTVWSLRTRKLLLLNLMLMRDKAGVKEFNNTVSLRLLEVFTKFDEIERYFSQQCHKQDMQTIRCQFINLLKYLIQNRFYAHLRVLLDAKVPPLLEPTTTPPTPLSQCLFDLLVTPLGLIGPSQTCDPHYSVLVMEELIRHIVLEPMTEPIKLYILPSLSHLNSFPYQTFIQTIHSNMKKNIRYTTGSSPSDTSPSSNNWLSNVNLLYALLSLDNSQTYLTNQSLDLNQVSAHLFVLGHASSQLVRLSRLSEDEEEEGRGGDEEQSVGGGGGEDWDMEKGGHLTRNEEQLLLECCTTLNENRFVQGVLSVVDRFHHQEQVLQPLCQLCHHLLMSHKLACHRFRLLHMLALNHKFIRSLYNLSISIEQKAVFSTTSTTTLLAVISRGSQTNYTETQQIVPLLATFCSLFSLLVTTLHDTEFYADPTESATQSAGLTQEQLFTNQGGSSIQENKMPFSLVELVSMTSVFKNVVLGLIELAYPDSRLKDTQYRHHSNSSSTSKSMVAMWCHLFKSLVSLLRQLHSRDSRRRFTPSDAHWCCPQLSGLLGSGFDQPGSLSLRQRERQNMYRPFHGLPNLTREELEDGPPLSTKEIRTLTILHEVPFLVGFQERVLVFQRVVLRDKMNHQSRASFLQGPQIQISVRRNYIYEDAFDKLSPENEPELRHVMRVQLINAVGLDEAGIDGGGLFREFLSELLKTAFDPKLGFFKLTEDNLLYPNPGVGVIHNDYLKHYYFIGRMLGKALYENLLVELPLADLFLSKLVSRHADVDIHHLATLDAMLYRNLLYLKHYEDVTDLGLDFTVLCDELGERRIIELKPQGSNIPVTNVNRIEYIHLVADYYLNRRIRAQCNAFKQGLSDVIPPAWLQMFNSRELQTLISGAEIRVDLEDLRAHTAYLGGYTSDHATIQMFWEVVNKFTDSQRRALLKFVTSCSRPPLLGFKELDPPFGIQLINAEDRLPSASTCMNLLKLPKFQDQEKLRERLVYAISSDCGFELS</sequence>
<keyword evidence="6 13" id="KW-0833">Ubl conjugation pathway</keyword>
<evidence type="ECO:0000256" key="8">
    <source>
        <dbReference type="ARBA" id="ARBA00061050"/>
    </source>
</evidence>
<feature type="domain" description="HECT" evidence="15">
    <location>
        <begin position="792"/>
        <end position="1128"/>
    </location>
</feature>
<dbReference type="SMART" id="SM00119">
    <property type="entry name" value="HECTc"/>
    <property type="match status" value="1"/>
</dbReference>
<evidence type="ECO:0000256" key="6">
    <source>
        <dbReference type="ARBA" id="ARBA00022786"/>
    </source>
</evidence>
<comment type="similarity">
    <text evidence="8">Belongs to the UBE3C family.</text>
</comment>
<comment type="subunit">
    <text evidence="9">Interacts with 26S proteasomes. Interacts (via the HECT domain) with UBE2D1 and, less efficiently, with UBE2L3.</text>
</comment>
<evidence type="ECO:0000256" key="9">
    <source>
        <dbReference type="ARBA" id="ARBA00063372"/>
    </source>
</evidence>
<evidence type="ECO:0000256" key="12">
    <source>
        <dbReference type="ARBA" id="ARBA00081642"/>
    </source>
</evidence>
<organism evidence="16">
    <name type="scientific">Cacopsylla melanoneura</name>
    <dbReference type="NCBI Taxonomy" id="428564"/>
    <lineage>
        <taxon>Eukaryota</taxon>
        <taxon>Metazoa</taxon>
        <taxon>Ecdysozoa</taxon>
        <taxon>Arthropoda</taxon>
        <taxon>Hexapoda</taxon>
        <taxon>Insecta</taxon>
        <taxon>Pterygota</taxon>
        <taxon>Neoptera</taxon>
        <taxon>Paraneoptera</taxon>
        <taxon>Hemiptera</taxon>
        <taxon>Sternorrhyncha</taxon>
        <taxon>Psylloidea</taxon>
        <taxon>Psyllidae</taxon>
        <taxon>Psyllinae</taxon>
        <taxon>Cacopsylla</taxon>
    </lineage>
</organism>
<evidence type="ECO:0000256" key="14">
    <source>
        <dbReference type="SAM" id="MobiDB-lite"/>
    </source>
</evidence>
<dbReference type="SUPFAM" id="SSF56204">
    <property type="entry name" value="Hect, E3 ligase catalytic domain"/>
    <property type="match status" value="1"/>
</dbReference>
<proteinExistence type="inferred from homology"/>
<dbReference type="InterPro" id="IPR000569">
    <property type="entry name" value="HECT_dom"/>
</dbReference>
<dbReference type="AlphaFoldDB" id="A0A8D8RDQ9"/>
<dbReference type="GO" id="GO:0061630">
    <property type="term" value="F:ubiquitin protein ligase activity"/>
    <property type="evidence" value="ECO:0007669"/>
    <property type="project" value="UniProtKB-EC"/>
</dbReference>
<dbReference type="GO" id="GO:0000209">
    <property type="term" value="P:protein polyubiquitination"/>
    <property type="evidence" value="ECO:0007669"/>
    <property type="project" value="InterPro"/>
</dbReference>
<keyword evidence="5" id="KW-0808">Transferase</keyword>
<dbReference type="Gene3D" id="3.30.2160.10">
    <property type="entry name" value="Hect, E3 ligase catalytic domain"/>
    <property type="match status" value="1"/>
</dbReference>
<dbReference type="PROSITE" id="PS50237">
    <property type="entry name" value="HECT"/>
    <property type="match status" value="1"/>
</dbReference>
<dbReference type="FunFam" id="3.30.2160.10:FF:000002">
    <property type="entry name" value="Putative Ubiquitin-protein ligase E3C"/>
    <property type="match status" value="1"/>
</dbReference>
<dbReference type="PANTHER" id="PTHR45700">
    <property type="entry name" value="UBIQUITIN-PROTEIN LIGASE E3C"/>
    <property type="match status" value="1"/>
</dbReference>
<dbReference type="PROSITE" id="PS50096">
    <property type="entry name" value="IQ"/>
    <property type="match status" value="1"/>
</dbReference>
<protein>
    <recommendedName>
        <fullName evidence="10">Ubiquitin-protein ligase E3C</fullName>
        <ecNumber evidence="3">2.3.2.26</ecNumber>
    </recommendedName>
    <alternativeName>
        <fullName evidence="11">HECT-type ubiquitin transferase E3C</fullName>
    </alternativeName>
    <alternativeName>
        <fullName evidence="12">RTA-associated ubiquitin ligase</fullName>
    </alternativeName>
</protein>
<dbReference type="Pfam" id="PF00632">
    <property type="entry name" value="HECT"/>
    <property type="match status" value="1"/>
</dbReference>
<dbReference type="Gene3D" id="3.90.1750.10">
    <property type="entry name" value="Hect, E3 ligase catalytic domains"/>
    <property type="match status" value="1"/>
</dbReference>
<evidence type="ECO:0000256" key="13">
    <source>
        <dbReference type="PROSITE-ProRule" id="PRU00104"/>
    </source>
</evidence>
<dbReference type="GO" id="GO:0006511">
    <property type="term" value="P:ubiquitin-dependent protein catabolic process"/>
    <property type="evidence" value="ECO:0007669"/>
    <property type="project" value="TreeGrafter"/>
</dbReference>
<name>A0A8D8RDQ9_9HEMI</name>
<evidence type="ECO:0000313" key="16">
    <source>
        <dbReference type="EMBL" id="CAG6649284.1"/>
    </source>
</evidence>
<dbReference type="CDD" id="cd23767">
    <property type="entry name" value="IQCD"/>
    <property type="match status" value="1"/>
</dbReference>
<evidence type="ECO:0000256" key="5">
    <source>
        <dbReference type="ARBA" id="ARBA00022679"/>
    </source>
</evidence>
<dbReference type="GO" id="GO:0016874">
    <property type="term" value="F:ligase activity"/>
    <property type="evidence" value="ECO:0007669"/>
    <property type="project" value="UniProtKB-KW"/>
</dbReference>
<comment type="pathway">
    <text evidence="2">Protein modification; protein ubiquitination.</text>
</comment>
<evidence type="ECO:0000259" key="15">
    <source>
        <dbReference type="PROSITE" id="PS50237"/>
    </source>
</evidence>
<feature type="region of interest" description="Disordered" evidence="14">
    <location>
        <begin position="383"/>
        <end position="415"/>
    </location>
</feature>
<dbReference type="Gene3D" id="3.30.2410.10">
    <property type="entry name" value="Hect, E3 ligase catalytic domain"/>
    <property type="match status" value="1"/>
</dbReference>
<keyword evidence="16" id="KW-0436">Ligase</keyword>
<comment type="catalytic activity">
    <reaction evidence="1">
        <text>S-ubiquitinyl-[E2 ubiquitin-conjugating enzyme]-L-cysteine + [acceptor protein]-L-lysine = [E2 ubiquitin-conjugating enzyme]-L-cysteine + N(6)-ubiquitinyl-[acceptor protein]-L-lysine.</text>
        <dbReference type="EC" id="2.3.2.26"/>
    </reaction>
</comment>
<dbReference type="CDD" id="cd00078">
    <property type="entry name" value="HECTc"/>
    <property type="match status" value="1"/>
</dbReference>
<evidence type="ECO:0000256" key="1">
    <source>
        <dbReference type="ARBA" id="ARBA00000885"/>
    </source>
</evidence>
<keyword evidence="4" id="KW-1017">Isopeptide bond</keyword>
<dbReference type="FunFam" id="3.90.1750.10:FF:000026">
    <property type="entry name" value="E3 ubiquitin-protein ligase HACE1"/>
    <property type="match status" value="1"/>
</dbReference>
<dbReference type="FunFam" id="3.90.1750.10:FF:000014">
    <property type="entry name" value="Putative Ubiquitin-protein ligase E3C"/>
    <property type="match status" value="1"/>
</dbReference>
<feature type="active site" description="Glycyl thioester intermediate" evidence="13">
    <location>
        <position position="1096"/>
    </location>
</feature>
<keyword evidence="7" id="KW-0832">Ubl conjugation</keyword>
<reference evidence="16" key="1">
    <citation type="submission" date="2021-05" db="EMBL/GenBank/DDBJ databases">
        <authorList>
            <person name="Alioto T."/>
            <person name="Alioto T."/>
            <person name="Gomez Garrido J."/>
        </authorList>
    </citation>
    <scope>NUCLEOTIDE SEQUENCE</scope>
</reference>
<evidence type="ECO:0000256" key="10">
    <source>
        <dbReference type="ARBA" id="ARBA00067506"/>
    </source>
</evidence>
<evidence type="ECO:0000256" key="2">
    <source>
        <dbReference type="ARBA" id="ARBA00004906"/>
    </source>
</evidence>
<evidence type="ECO:0000256" key="7">
    <source>
        <dbReference type="ARBA" id="ARBA00022843"/>
    </source>
</evidence>
<dbReference type="FunFam" id="3.30.2410.10:FF:000011">
    <property type="entry name" value="Putative Ubiquitin-protein ligase E3C"/>
    <property type="match status" value="1"/>
</dbReference>
<dbReference type="InterPro" id="IPR044611">
    <property type="entry name" value="E3A/B/C-like"/>
</dbReference>
<dbReference type="InterPro" id="IPR035983">
    <property type="entry name" value="Hect_E3_ubiquitin_ligase"/>
</dbReference>
<dbReference type="EC" id="2.3.2.26" evidence="3"/>